<dbReference type="Proteomes" id="UP000327085">
    <property type="component" value="Chromosome 2"/>
</dbReference>
<accession>A0A5E4G479</accession>
<reference evidence="2" key="1">
    <citation type="journal article" date="2020" name="Plant J.">
        <title>Transposons played a major role in the diversification between the closely related almond and peach genomes: results from the almond genome sequence.</title>
        <authorList>
            <person name="Alioto T."/>
            <person name="Alexiou K.G."/>
            <person name="Bardil A."/>
            <person name="Barteri F."/>
            <person name="Castanera R."/>
            <person name="Cruz F."/>
            <person name="Dhingra A."/>
            <person name="Duval H."/>
            <person name="Fernandez I Marti A."/>
            <person name="Frias L."/>
            <person name="Galan B."/>
            <person name="Garcia J.L."/>
            <person name="Howad W."/>
            <person name="Gomez-Garrido J."/>
            <person name="Gut M."/>
            <person name="Julca I."/>
            <person name="Morata J."/>
            <person name="Puigdomenech P."/>
            <person name="Ribeca P."/>
            <person name="Rubio Cabetas M.J."/>
            <person name="Vlasova A."/>
            <person name="Wirthensohn M."/>
            <person name="Garcia-Mas J."/>
            <person name="Gabaldon T."/>
            <person name="Casacuberta J.M."/>
            <person name="Arus P."/>
        </authorList>
    </citation>
    <scope>NUCLEOTIDE SEQUENCE [LARGE SCALE GENOMIC DNA]</scope>
    <source>
        <strain evidence="2">cv. Texas</strain>
    </source>
</reference>
<name>A0A5E4G479_PRUDU</name>
<proteinExistence type="predicted"/>
<evidence type="ECO:0000313" key="2">
    <source>
        <dbReference type="Proteomes" id="UP000327085"/>
    </source>
</evidence>
<evidence type="ECO:0000313" key="1">
    <source>
        <dbReference type="EMBL" id="VVA34557.1"/>
    </source>
</evidence>
<dbReference type="GO" id="GO:0005730">
    <property type="term" value="C:nucleolus"/>
    <property type="evidence" value="ECO:0007669"/>
    <property type="project" value="TreeGrafter"/>
</dbReference>
<dbReference type="InterPro" id="IPR052609">
    <property type="entry name" value="Ribosome_Biogenesis_Reg"/>
</dbReference>
<dbReference type="Gramene" id="VVA34557">
    <property type="protein sequence ID" value="VVA34557"/>
    <property type="gene ID" value="Prudul26B003145"/>
</dbReference>
<gene>
    <name evidence="1" type="ORF">ALMOND_2B003145</name>
</gene>
<sequence>MFFEDSFPILWLYKSVNAVVGLEESLSKDTCRPVSDMILSLMDHTFYVFLTLSKYQSNRAVQFSKVAELNAGLVHEHSSLSEFDPCLDSSNYIEAWKSVTIIAKSLKEQINQQSRTLCDAQNFQKSDFNVDLLGVEEILPKGAGVEIDIARGELHDESGAAMTYSASSDIHDYSGSGSVHKV</sequence>
<dbReference type="PANTHER" id="PTHR15682">
    <property type="entry name" value="UNHEALTHY RIBOSOME BIOGENESIS PROTEIN 2 HOMOLOG"/>
    <property type="match status" value="1"/>
</dbReference>
<organism evidence="1 2">
    <name type="scientific">Prunus dulcis</name>
    <name type="common">Almond</name>
    <name type="synonym">Amygdalus dulcis</name>
    <dbReference type="NCBI Taxonomy" id="3755"/>
    <lineage>
        <taxon>Eukaryota</taxon>
        <taxon>Viridiplantae</taxon>
        <taxon>Streptophyta</taxon>
        <taxon>Embryophyta</taxon>
        <taxon>Tracheophyta</taxon>
        <taxon>Spermatophyta</taxon>
        <taxon>Magnoliopsida</taxon>
        <taxon>eudicotyledons</taxon>
        <taxon>Gunneridae</taxon>
        <taxon>Pentapetalae</taxon>
        <taxon>rosids</taxon>
        <taxon>fabids</taxon>
        <taxon>Rosales</taxon>
        <taxon>Rosaceae</taxon>
        <taxon>Amygdaloideae</taxon>
        <taxon>Amygdaleae</taxon>
        <taxon>Prunus</taxon>
    </lineage>
</organism>
<dbReference type="PANTHER" id="PTHR15682:SF2">
    <property type="entry name" value="UNHEALTHY RIBOSOME BIOGENESIS PROTEIN 2 HOMOLOG"/>
    <property type="match status" value="1"/>
</dbReference>
<protein>
    <submittedName>
        <fullName evidence="1">PREDICTED: Urb2/Npa2</fullName>
    </submittedName>
</protein>
<dbReference type="EMBL" id="CABIKO010000339">
    <property type="protein sequence ID" value="VVA34557.1"/>
    <property type="molecule type" value="Genomic_DNA"/>
</dbReference>
<dbReference type="InParanoid" id="A0A5E4G479"/>
<dbReference type="AlphaFoldDB" id="A0A5E4G479"/>
<dbReference type="GO" id="GO:0042254">
    <property type="term" value="P:ribosome biogenesis"/>
    <property type="evidence" value="ECO:0007669"/>
    <property type="project" value="TreeGrafter"/>
</dbReference>